<comment type="caution">
    <text evidence="2">The sequence shown here is derived from an EMBL/GenBank/DDBJ whole genome shotgun (WGS) entry which is preliminary data.</text>
</comment>
<dbReference type="EMBL" id="DVIT01000012">
    <property type="protein sequence ID" value="HIS46443.1"/>
    <property type="molecule type" value="Genomic_DNA"/>
</dbReference>
<feature type="region of interest" description="Disordered" evidence="1">
    <location>
        <begin position="1"/>
        <end position="24"/>
    </location>
</feature>
<dbReference type="Proteomes" id="UP000823927">
    <property type="component" value="Unassembled WGS sequence"/>
</dbReference>
<proteinExistence type="predicted"/>
<name>A0A9D1F2S5_9FIRM</name>
<gene>
    <name evidence="2" type="ORF">IAB46_02610</name>
</gene>
<feature type="compositionally biased region" description="Polar residues" evidence="1">
    <location>
        <begin position="1"/>
        <end position="15"/>
    </location>
</feature>
<organism evidence="2 3">
    <name type="scientific">Candidatus Scybalocola faecigallinarum</name>
    <dbReference type="NCBI Taxonomy" id="2840941"/>
    <lineage>
        <taxon>Bacteria</taxon>
        <taxon>Bacillati</taxon>
        <taxon>Bacillota</taxon>
        <taxon>Clostridia</taxon>
        <taxon>Lachnospirales</taxon>
        <taxon>Lachnospiraceae</taxon>
        <taxon>Lachnospiraceae incertae sedis</taxon>
        <taxon>Candidatus Scybalocola (ex Gilroy et al. 2021)</taxon>
    </lineage>
</organism>
<sequence length="96" mass="10460">MPNPTVKNSKITNQTEVEEPNRENAAAAAQKYSIEKVMSLEEILKNLQIGLAVNRTGPSAHCGVVNCSIVRPYLLAVLRHGRRKDCAVNDSVLDCG</sequence>
<reference evidence="2" key="2">
    <citation type="journal article" date="2021" name="PeerJ">
        <title>Extensive microbial diversity within the chicken gut microbiome revealed by metagenomics and culture.</title>
        <authorList>
            <person name="Gilroy R."/>
            <person name="Ravi A."/>
            <person name="Getino M."/>
            <person name="Pursley I."/>
            <person name="Horton D.L."/>
            <person name="Alikhan N.F."/>
            <person name="Baker D."/>
            <person name="Gharbi K."/>
            <person name="Hall N."/>
            <person name="Watson M."/>
            <person name="Adriaenssens E.M."/>
            <person name="Foster-Nyarko E."/>
            <person name="Jarju S."/>
            <person name="Secka A."/>
            <person name="Antonio M."/>
            <person name="Oren A."/>
            <person name="Chaudhuri R.R."/>
            <person name="La Ragione R."/>
            <person name="Hildebrand F."/>
            <person name="Pallen M.J."/>
        </authorList>
    </citation>
    <scope>NUCLEOTIDE SEQUENCE</scope>
    <source>
        <strain evidence="2">CHK178-757</strain>
    </source>
</reference>
<protein>
    <submittedName>
        <fullName evidence="2">Uncharacterized protein</fullName>
    </submittedName>
</protein>
<reference evidence="2" key="1">
    <citation type="submission" date="2020-10" db="EMBL/GenBank/DDBJ databases">
        <authorList>
            <person name="Gilroy R."/>
        </authorList>
    </citation>
    <scope>NUCLEOTIDE SEQUENCE</scope>
    <source>
        <strain evidence="2">CHK178-757</strain>
    </source>
</reference>
<evidence type="ECO:0000256" key="1">
    <source>
        <dbReference type="SAM" id="MobiDB-lite"/>
    </source>
</evidence>
<evidence type="ECO:0000313" key="2">
    <source>
        <dbReference type="EMBL" id="HIS46443.1"/>
    </source>
</evidence>
<evidence type="ECO:0000313" key="3">
    <source>
        <dbReference type="Proteomes" id="UP000823927"/>
    </source>
</evidence>
<accession>A0A9D1F2S5</accession>
<dbReference type="AlphaFoldDB" id="A0A9D1F2S5"/>